<organism evidence="3 4">
    <name type="scientific">Tanacetum coccineum</name>
    <dbReference type="NCBI Taxonomy" id="301880"/>
    <lineage>
        <taxon>Eukaryota</taxon>
        <taxon>Viridiplantae</taxon>
        <taxon>Streptophyta</taxon>
        <taxon>Embryophyta</taxon>
        <taxon>Tracheophyta</taxon>
        <taxon>Spermatophyta</taxon>
        <taxon>Magnoliopsida</taxon>
        <taxon>eudicotyledons</taxon>
        <taxon>Gunneridae</taxon>
        <taxon>Pentapetalae</taxon>
        <taxon>asterids</taxon>
        <taxon>campanulids</taxon>
        <taxon>Asterales</taxon>
        <taxon>Asteraceae</taxon>
        <taxon>Asteroideae</taxon>
        <taxon>Anthemideae</taxon>
        <taxon>Anthemidinae</taxon>
        <taxon>Tanacetum</taxon>
    </lineage>
</organism>
<evidence type="ECO:0000259" key="2">
    <source>
        <dbReference type="Pfam" id="PF13952"/>
    </source>
</evidence>
<name>A0ABQ5IRV9_9ASTR</name>
<dbReference type="PANTHER" id="PTHR48258:SF9">
    <property type="entry name" value="OS01G0348150 PROTEIN"/>
    <property type="match status" value="1"/>
</dbReference>
<gene>
    <name evidence="3" type="ORF">Tco_1112894</name>
</gene>
<dbReference type="Pfam" id="PF13952">
    <property type="entry name" value="DUF4216"/>
    <property type="match status" value="1"/>
</dbReference>
<reference evidence="3" key="1">
    <citation type="journal article" date="2022" name="Int. J. Mol. Sci.">
        <title>Draft Genome of Tanacetum Coccineum: Genomic Comparison of Closely Related Tanacetum-Family Plants.</title>
        <authorList>
            <person name="Yamashiro T."/>
            <person name="Shiraishi A."/>
            <person name="Nakayama K."/>
            <person name="Satake H."/>
        </authorList>
    </citation>
    <scope>NUCLEOTIDE SEQUENCE</scope>
</reference>
<keyword evidence="4" id="KW-1185">Reference proteome</keyword>
<feature type="compositionally biased region" description="Basic and acidic residues" evidence="1">
    <location>
        <begin position="163"/>
        <end position="175"/>
    </location>
</feature>
<comment type="caution">
    <text evidence="3">The sequence shown here is derived from an EMBL/GenBank/DDBJ whole genome shotgun (WGS) entry which is preliminary data.</text>
</comment>
<protein>
    <submittedName>
        <fullName evidence="3">Helitron helicase-like domain-containing protein</fullName>
    </submittedName>
</protein>
<reference evidence="3" key="2">
    <citation type="submission" date="2022-01" db="EMBL/GenBank/DDBJ databases">
        <authorList>
            <person name="Yamashiro T."/>
            <person name="Shiraishi A."/>
            <person name="Satake H."/>
            <person name="Nakayama K."/>
        </authorList>
    </citation>
    <scope>NUCLEOTIDE SEQUENCE</scope>
</reference>
<evidence type="ECO:0000256" key="1">
    <source>
        <dbReference type="SAM" id="MobiDB-lite"/>
    </source>
</evidence>
<sequence length="347" mass="39573">MHVEKNVCESLVGTLLNVPGKTKDGMNARLDLAELGIKLELFARQEEDKTTLPPAGYTLTNAEKDIFCEMLSNIRVPQGYCSNFSSLFSQKDRKLIGLKSHDYHMLMQEFLPIAILLIMHLPIRYAIIRNRPEGCIAEETIAKETIEFFSEYHKTMKTIGIPPDKHVTNENEDGKPLSAGKSSEISREVFQKAHLYVIQNTDEIVPYIELRERELAISKDSVSEIVRWISYGPHATIVKYVAYNINRYTFRMKSNDGIVYQNSGVSVEAVDLHISKEVATTRKAFYYGVLQEIWVLDYRFRQIPLFKCDWVNHKAGGVKHDPNLGYTLVDLNSLGHKDDPFILASQA</sequence>
<evidence type="ECO:0000313" key="3">
    <source>
        <dbReference type="EMBL" id="GJU02556.1"/>
    </source>
</evidence>
<accession>A0ABQ5IRV9</accession>
<proteinExistence type="predicted"/>
<feature type="region of interest" description="Disordered" evidence="1">
    <location>
        <begin position="160"/>
        <end position="180"/>
    </location>
</feature>
<feature type="domain" description="DUF4216" evidence="2">
    <location>
        <begin position="296"/>
        <end position="347"/>
    </location>
</feature>
<dbReference type="Proteomes" id="UP001151760">
    <property type="component" value="Unassembled WGS sequence"/>
</dbReference>
<dbReference type="EMBL" id="BQNB010021073">
    <property type="protein sequence ID" value="GJU02556.1"/>
    <property type="molecule type" value="Genomic_DNA"/>
</dbReference>
<evidence type="ECO:0000313" key="4">
    <source>
        <dbReference type="Proteomes" id="UP001151760"/>
    </source>
</evidence>
<dbReference type="InterPro" id="IPR025312">
    <property type="entry name" value="DUF4216"/>
</dbReference>
<dbReference type="PANTHER" id="PTHR48258">
    <property type="entry name" value="DUF4218 DOMAIN-CONTAINING PROTEIN-RELATED"/>
    <property type="match status" value="1"/>
</dbReference>